<dbReference type="InterPro" id="IPR006480">
    <property type="entry name" value="Phage_holin_4_1"/>
</dbReference>
<dbReference type="GO" id="GO:0016020">
    <property type="term" value="C:membrane"/>
    <property type="evidence" value="ECO:0007669"/>
    <property type="project" value="UniProtKB-SubCell"/>
</dbReference>
<comment type="caution">
    <text evidence="6">The sequence shown here is derived from an EMBL/GenBank/DDBJ whole genome shotgun (WGS) entry which is preliminary data.</text>
</comment>
<gene>
    <name evidence="6" type="ORF">PG2093B_1004</name>
</gene>
<evidence type="ECO:0000256" key="2">
    <source>
        <dbReference type="ARBA" id="ARBA00022692"/>
    </source>
</evidence>
<keyword evidence="2 5" id="KW-0812">Transmembrane</keyword>
<evidence type="ECO:0000313" key="7">
    <source>
        <dbReference type="Proteomes" id="UP000292568"/>
    </source>
</evidence>
<organism evidence="6 7">
    <name type="scientific">Bifidobacterium pseudolongum subsp. globosum</name>
    <dbReference type="NCBI Taxonomy" id="1690"/>
    <lineage>
        <taxon>Bacteria</taxon>
        <taxon>Bacillati</taxon>
        <taxon>Actinomycetota</taxon>
        <taxon>Actinomycetes</taxon>
        <taxon>Bifidobacteriales</taxon>
        <taxon>Bifidobacteriaceae</taxon>
        <taxon>Bifidobacterium</taxon>
    </lineage>
</organism>
<evidence type="ECO:0000313" key="6">
    <source>
        <dbReference type="EMBL" id="RYQ10421.1"/>
    </source>
</evidence>
<reference evidence="6 7" key="1">
    <citation type="submission" date="2018-12" db="EMBL/GenBank/DDBJ databases">
        <title>Unveiling genomic diversity among members of the Bifidobacterium pseudolongum species, a widely distributed gut commensal of the animal kingdom.</title>
        <authorList>
            <person name="Lugli G.A."/>
            <person name="Duranti S."/>
            <person name="Albert K."/>
            <person name="Mancabelli L."/>
            <person name="Napoli S."/>
            <person name="Viappiani A."/>
            <person name="Anzalone R."/>
            <person name="Longhi G."/>
            <person name="Milani C."/>
            <person name="Turroni F."/>
            <person name="Alessandri G."/>
            <person name="Sela D.A."/>
            <person name="Van Sinderen D."/>
            <person name="Ventura M."/>
        </authorList>
    </citation>
    <scope>NUCLEOTIDE SEQUENCE [LARGE SCALE GENOMIC DNA]</scope>
    <source>
        <strain evidence="6 7">2093B</strain>
    </source>
</reference>
<keyword evidence="3 5" id="KW-1133">Transmembrane helix</keyword>
<feature type="transmembrane region" description="Helical" evidence="5">
    <location>
        <begin position="6"/>
        <end position="29"/>
    </location>
</feature>
<evidence type="ECO:0000256" key="1">
    <source>
        <dbReference type="ARBA" id="ARBA00004141"/>
    </source>
</evidence>
<proteinExistence type="predicted"/>
<dbReference type="RefSeq" id="WP_129897567.1">
    <property type="nucleotide sequence ID" value="NZ_RYUH01000010.1"/>
</dbReference>
<protein>
    <submittedName>
        <fullName evidence="6">Toxin secretion/phage lysis holin</fullName>
    </submittedName>
</protein>
<dbReference type="Pfam" id="PF05105">
    <property type="entry name" value="Phage_holin_4_1"/>
    <property type="match status" value="1"/>
</dbReference>
<evidence type="ECO:0000256" key="5">
    <source>
        <dbReference type="SAM" id="Phobius"/>
    </source>
</evidence>
<dbReference type="AlphaFoldDB" id="A0A4Q5A0B5"/>
<comment type="subcellular location">
    <subcellularLocation>
        <location evidence="1">Membrane</location>
        <topology evidence="1">Multi-pass membrane protein</topology>
    </subcellularLocation>
</comment>
<dbReference type="EMBL" id="RYUH01000010">
    <property type="protein sequence ID" value="RYQ10421.1"/>
    <property type="molecule type" value="Genomic_DNA"/>
</dbReference>
<evidence type="ECO:0000256" key="3">
    <source>
        <dbReference type="ARBA" id="ARBA00022989"/>
    </source>
</evidence>
<keyword evidence="4 5" id="KW-0472">Membrane</keyword>
<sequence length="135" mass="14885">MNINWVLIIVALAFMALDVISGLCKAWYLHDMQSQALRRGLFHKIGFMGAIVLAGLFEWAAAVTPQITLAVPLMTCVCVYVVLTECVSILENLKAINPHIAGIASRFPQHQTDVDLVIETADTVEGNHDQKRPVE</sequence>
<name>A0A4Q5A0B5_9BIFI</name>
<accession>A0A4Q5A0B5</accession>
<dbReference type="Proteomes" id="UP000292568">
    <property type="component" value="Unassembled WGS sequence"/>
</dbReference>
<evidence type="ECO:0000256" key="4">
    <source>
        <dbReference type="ARBA" id="ARBA00023136"/>
    </source>
</evidence>
<feature type="transmembrane region" description="Helical" evidence="5">
    <location>
        <begin position="67"/>
        <end position="90"/>
    </location>
</feature>
<feature type="transmembrane region" description="Helical" evidence="5">
    <location>
        <begin position="41"/>
        <end position="61"/>
    </location>
</feature>